<evidence type="ECO:0000256" key="2">
    <source>
        <dbReference type="ARBA" id="ARBA00022448"/>
    </source>
</evidence>
<keyword evidence="3 5" id="KW-0732">Signal</keyword>
<comment type="similarity">
    <text evidence="1">Belongs to the leucine-binding protein family.</text>
</comment>
<sequence length="372" mass="39365">MKYLGLTGFVLAAGLAYAGAAQAEIKLGIAGPITGPNAAFGAQLQNGAQQAVDDLNAKGGVLGQKISVDVGDDVSDPKQGVSVANKFVGDGVKWVVGHFNSGVTIPASDVYLENNMLMITPSATNPTLTEKGKWDVFRTCGRDDQQGAVAAKYIEEHLKGKKIAVLHDKTTYGKGLADATKDALAKAGLKPVLYEGVNAGEKDYSAIVSKVKASGADIVYWGGLHPEGGLIVRQMRDQGVQATMMSGDGITDNEFAAIGGPGVIGTLMTFGPDPRKKATAAAVVKEFAAKNFDPQAYTLYSYAAVQIMAEAAEHVKSVEPKKMAEYMHTGATFHTVLGDLSFDKKGDLKQAAYVMYTWKKGPDDKITYFEND</sequence>
<dbReference type="InterPro" id="IPR028082">
    <property type="entry name" value="Peripla_BP_I"/>
</dbReference>
<dbReference type="InterPro" id="IPR028081">
    <property type="entry name" value="Leu-bd"/>
</dbReference>
<name>A0AA42CNG1_9HYPH</name>
<dbReference type="AlphaFoldDB" id="A0AA42CNG1"/>
<evidence type="ECO:0000313" key="7">
    <source>
        <dbReference type="EMBL" id="MCW6509350.1"/>
    </source>
</evidence>
<dbReference type="PANTHER" id="PTHR47151:SF2">
    <property type="entry name" value="AMINO ACID BINDING PROTEIN"/>
    <property type="match status" value="1"/>
</dbReference>
<evidence type="ECO:0000259" key="6">
    <source>
        <dbReference type="Pfam" id="PF13458"/>
    </source>
</evidence>
<comment type="caution">
    <text evidence="7">The sequence shown here is derived from an EMBL/GenBank/DDBJ whole genome shotgun (WGS) entry which is preliminary data.</text>
</comment>
<gene>
    <name evidence="7" type="ORF">M8523_15105</name>
</gene>
<evidence type="ECO:0000313" key="8">
    <source>
        <dbReference type="Proteomes" id="UP001165667"/>
    </source>
</evidence>
<dbReference type="EMBL" id="JAMOIM010000009">
    <property type="protein sequence ID" value="MCW6509350.1"/>
    <property type="molecule type" value="Genomic_DNA"/>
</dbReference>
<organism evidence="7 8">
    <name type="scientific">Lichenifustis flavocetrariae</name>
    <dbReference type="NCBI Taxonomy" id="2949735"/>
    <lineage>
        <taxon>Bacteria</taxon>
        <taxon>Pseudomonadati</taxon>
        <taxon>Pseudomonadota</taxon>
        <taxon>Alphaproteobacteria</taxon>
        <taxon>Hyphomicrobiales</taxon>
        <taxon>Lichenihabitantaceae</taxon>
        <taxon>Lichenifustis</taxon>
    </lineage>
</organism>
<dbReference type="Gene3D" id="3.40.50.2300">
    <property type="match status" value="2"/>
</dbReference>
<protein>
    <submittedName>
        <fullName evidence="7">Branched-chain amino acid ABC transporter substrate-binding protein</fullName>
    </submittedName>
</protein>
<reference evidence="7" key="1">
    <citation type="submission" date="2022-05" db="EMBL/GenBank/DDBJ databases">
        <authorList>
            <person name="Pankratov T."/>
        </authorList>
    </citation>
    <scope>NUCLEOTIDE SEQUENCE</scope>
    <source>
        <strain evidence="7">BP6-180914</strain>
    </source>
</reference>
<evidence type="ECO:0000256" key="5">
    <source>
        <dbReference type="SAM" id="SignalP"/>
    </source>
</evidence>
<dbReference type="PANTHER" id="PTHR47151">
    <property type="entry name" value="LEU/ILE/VAL-BINDING ABC TRANSPORTER SUBUNIT"/>
    <property type="match status" value="1"/>
</dbReference>
<accession>A0AA42CNG1</accession>
<keyword evidence="4" id="KW-0029">Amino-acid transport</keyword>
<dbReference type="Proteomes" id="UP001165667">
    <property type="component" value="Unassembled WGS sequence"/>
</dbReference>
<feature type="domain" description="Leucine-binding protein" evidence="6">
    <location>
        <begin position="24"/>
        <end position="360"/>
    </location>
</feature>
<evidence type="ECO:0000256" key="4">
    <source>
        <dbReference type="ARBA" id="ARBA00022970"/>
    </source>
</evidence>
<dbReference type="Pfam" id="PF13458">
    <property type="entry name" value="Peripla_BP_6"/>
    <property type="match status" value="1"/>
</dbReference>
<keyword evidence="8" id="KW-1185">Reference proteome</keyword>
<dbReference type="PRINTS" id="PR00337">
    <property type="entry name" value="LEUILEVALBP"/>
</dbReference>
<dbReference type="GO" id="GO:0006865">
    <property type="term" value="P:amino acid transport"/>
    <property type="evidence" value="ECO:0007669"/>
    <property type="project" value="UniProtKB-KW"/>
</dbReference>
<dbReference type="RefSeq" id="WP_282585718.1">
    <property type="nucleotide sequence ID" value="NZ_JAMOIM010000009.1"/>
</dbReference>
<keyword evidence="2" id="KW-0813">Transport</keyword>
<evidence type="ECO:0000256" key="3">
    <source>
        <dbReference type="ARBA" id="ARBA00022729"/>
    </source>
</evidence>
<dbReference type="CDD" id="cd06342">
    <property type="entry name" value="PBP1_ABC_LIVBP-like"/>
    <property type="match status" value="1"/>
</dbReference>
<feature type="chain" id="PRO_5041301179" evidence="5">
    <location>
        <begin position="24"/>
        <end position="372"/>
    </location>
</feature>
<feature type="signal peptide" evidence="5">
    <location>
        <begin position="1"/>
        <end position="23"/>
    </location>
</feature>
<proteinExistence type="inferred from homology"/>
<evidence type="ECO:0000256" key="1">
    <source>
        <dbReference type="ARBA" id="ARBA00010062"/>
    </source>
</evidence>
<dbReference type="SUPFAM" id="SSF53822">
    <property type="entry name" value="Periplasmic binding protein-like I"/>
    <property type="match status" value="1"/>
</dbReference>
<dbReference type="InterPro" id="IPR000709">
    <property type="entry name" value="Leu_Ile_Val-bd"/>
</dbReference>